<dbReference type="InterPro" id="IPR043504">
    <property type="entry name" value="Peptidase_S1_PA_chymotrypsin"/>
</dbReference>
<evidence type="ECO:0000313" key="5">
    <source>
        <dbReference type="Proteomes" id="UP000440578"/>
    </source>
</evidence>
<dbReference type="OrthoDB" id="6380398at2759"/>
<gene>
    <name evidence="4" type="primary">PCE_6</name>
    <name evidence="4" type="ORF">FJT64_009330</name>
</gene>
<feature type="domain" description="Peptidase S1" evidence="3">
    <location>
        <begin position="1"/>
        <end position="108"/>
    </location>
</feature>
<dbReference type="PROSITE" id="PS00135">
    <property type="entry name" value="TRYPSIN_SER"/>
    <property type="match status" value="1"/>
</dbReference>
<dbReference type="InterPro" id="IPR001254">
    <property type="entry name" value="Trypsin_dom"/>
</dbReference>
<comment type="caution">
    <text evidence="4">The sequence shown here is derived from an EMBL/GenBank/DDBJ whole genome shotgun (WGS) entry which is preliminary data.</text>
</comment>
<dbReference type="PANTHER" id="PTHR24256">
    <property type="entry name" value="TRYPTASE-RELATED"/>
    <property type="match status" value="1"/>
</dbReference>
<dbReference type="Gene3D" id="2.40.10.10">
    <property type="entry name" value="Trypsin-like serine proteases"/>
    <property type="match status" value="1"/>
</dbReference>
<dbReference type="GO" id="GO:0004252">
    <property type="term" value="F:serine-type endopeptidase activity"/>
    <property type="evidence" value="ECO:0007669"/>
    <property type="project" value="InterPro"/>
</dbReference>
<evidence type="ECO:0000256" key="1">
    <source>
        <dbReference type="ARBA" id="ARBA00023157"/>
    </source>
</evidence>
<proteinExistence type="inferred from homology"/>
<keyword evidence="5" id="KW-1185">Reference proteome</keyword>
<dbReference type="AlphaFoldDB" id="A0A6A4VTM7"/>
<dbReference type="InterPro" id="IPR051487">
    <property type="entry name" value="Ser/Thr_Proteases_Immune/Dev"/>
</dbReference>
<dbReference type="InterPro" id="IPR033116">
    <property type="entry name" value="TRYPSIN_SER"/>
</dbReference>
<dbReference type="Proteomes" id="UP000440578">
    <property type="component" value="Unassembled WGS sequence"/>
</dbReference>
<evidence type="ECO:0000259" key="3">
    <source>
        <dbReference type="PROSITE" id="PS50240"/>
    </source>
</evidence>
<dbReference type="Pfam" id="PF00089">
    <property type="entry name" value="Trypsin"/>
    <property type="match status" value="1"/>
</dbReference>
<dbReference type="PROSITE" id="PS50240">
    <property type="entry name" value="TRYPSIN_DOM"/>
    <property type="match status" value="1"/>
</dbReference>
<dbReference type="EMBL" id="VIIS01001799">
    <property type="protein sequence ID" value="KAF0292711.1"/>
    <property type="molecule type" value="Genomic_DNA"/>
</dbReference>
<dbReference type="GO" id="GO:0006508">
    <property type="term" value="P:proteolysis"/>
    <property type="evidence" value="ECO:0007669"/>
    <property type="project" value="InterPro"/>
</dbReference>
<comment type="similarity">
    <text evidence="2">Belongs to the peptidase S1 family. CLIP subfamily.</text>
</comment>
<protein>
    <submittedName>
        <fullName evidence="4">Proclotting enzyme</fullName>
    </submittedName>
</protein>
<evidence type="ECO:0000256" key="2">
    <source>
        <dbReference type="ARBA" id="ARBA00024195"/>
    </source>
</evidence>
<sequence>MTAIFLRHSSKLLEVRLPVLSHEECVPIFRRRANIGRTQLCAGGERLKDSCSGDSGGPLVGLSMPGRRLPFVQIGIVSFGSVRCGTRNVPGIYTRVTEYLDWVLDNLRE</sequence>
<reference evidence="4 5" key="1">
    <citation type="submission" date="2019-07" db="EMBL/GenBank/DDBJ databases">
        <title>Draft genome assembly of a fouling barnacle, Amphibalanus amphitrite (Darwin, 1854): The first reference genome for Thecostraca.</title>
        <authorList>
            <person name="Kim W."/>
        </authorList>
    </citation>
    <scope>NUCLEOTIDE SEQUENCE [LARGE SCALE GENOMIC DNA]</scope>
    <source>
        <strain evidence="4">SNU_AA5</strain>
        <tissue evidence="4">Soma without cirri and trophi</tissue>
    </source>
</reference>
<keyword evidence="1" id="KW-1015">Disulfide bond</keyword>
<name>A0A6A4VTM7_AMPAM</name>
<dbReference type="SUPFAM" id="SSF50494">
    <property type="entry name" value="Trypsin-like serine proteases"/>
    <property type="match status" value="1"/>
</dbReference>
<evidence type="ECO:0000313" key="4">
    <source>
        <dbReference type="EMBL" id="KAF0292711.1"/>
    </source>
</evidence>
<dbReference type="InterPro" id="IPR009003">
    <property type="entry name" value="Peptidase_S1_PA"/>
</dbReference>
<organism evidence="4 5">
    <name type="scientific">Amphibalanus amphitrite</name>
    <name type="common">Striped barnacle</name>
    <name type="synonym">Balanus amphitrite</name>
    <dbReference type="NCBI Taxonomy" id="1232801"/>
    <lineage>
        <taxon>Eukaryota</taxon>
        <taxon>Metazoa</taxon>
        <taxon>Ecdysozoa</taxon>
        <taxon>Arthropoda</taxon>
        <taxon>Crustacea</taxon>
        <taxon>Multicrustacea</taxon>
        <taxon>Cirripedia</taxon>
        <taxon>Thoracica</taxon>
        <taxon>Thoracicalcarea</taxon>
        <taxon>Balanomorpha</taxon>
        <taxon>Balanoidea</taxon>
        <taxon>Balanidae</taxon>
        <taxon>Amphibalaninae</taxon>
        <taxon>Amphibalanus</taxon>
    </lineage>
</organism>
<accession>A0A6A4VTM7</accession>